<dbReference type="RefSeq" id="WP_033530609.1">
    <property type="nucleotide sequence ID" value="NZ_JAVRFJ010000007.1"/>
</dbReference>
<evidence type="ECO:0000313" key="2">
    <source>
        <dbReference type="Proteomes" id="UP001180737"/>
    </source>
</evidence>
<reference evidence="1" key="1">
    <citation type="submission" date="2024-05" db="EMBL/GenBank/DDBJ databases">
        <title>30 novel species of actinomycetes from the DSMZ collection.</title>
        <authorList>
            <person name="Nouioui I."/>
        </authorList>
    </citation>
    <scope>NUCLEOTIDE SEQUENCE</scope>
    <source>
        <strain evidence="1">DSM 3412</strain>
    </source>
</reference>
<proteinExistence type="predicted"/>
<evidence type="ECO:0000313" key="1">
    <source>
        <dbReference type="EMBL" id="MDT0567887.1"/>
    </source>
</evidence>
<sequence length="367" mass="39552">MSQPQTGSAGEDRARTHIKALLTEAKVLTEGTAGTTAMAFGSGMLTGLAASVQILDGGTAEAAMETIVQRLEASIGTAYLDGSLPPTPSPARDQIVTVIREFPFDNYAMDDVSYSLADRPETQEWVPALADAVLASVPNDPELRHQLKAAIAALGKSETELAQCRRRNRLAHKARRAKEHQLDGIRRALCDIGAIQDDDPYSHADLEDVIRQAGRLDELTAAVAADLDSYGEDEDQHCGPVVPPSFMDTIRQDETARVEHAAAVEAATAPAWLREQIAVAVRSVLYQDLPGDMGQHVADAVLAVILPVTRITAALTRDSEAAVQRVIALYERWVKAGPPRLGTSLARSWDERLVELREAVLGTKDPS</sequence>
<dbReference type="Proteomes" id="UP001180737">
    <property type="component" value="Unassembled WGS sequence"/>
</dbReference>
<protein>
    <submittedName>
        <fullName evidence="1">Uncharacterized protein</fullName>
    </submittedName>
</protein>
<organism evidence="1 2">
    <name type="scientific">Streptomyces gottesmaniae</name>
    <dbReference type="NCBI Taxonomy" id="3075518"/>
    <lineage>
        <taxon>Bacteria</taxon>
        <taxon>Bacillati</taxon>
        <taxon>Actinomycetota</taxon>
        <taxon>Actinomycetes</taxon>
        <taxon>Kitasatosporales</taxon>
        <taxon>Streptomycetaceae</taxon>
        <taxon>Streptomyces</taxon>
    </lineage>
</organism>
<keyword evidence="2" id="KW-1185">Reference proteome</keyword>
<accession>A0ABU2YXG4</accession>
<dbReference type="EMBL" id="JAVRFJ010000007">
    <property type="protein sequence ID" value="MDT0567887.1"/>
    <property type="molecule type" value="Genomic_DNA"/>
</dbReference>
<comment type="caution">
    <text evidence="1">The sequence shown here is derived from an EMBL/GenBank/DDBJ whole genome shotgun (WGS) entry which is preliminary data.</text>
</comment>
<name>A0ABU2YXG4_9ACTN</name>
<gene>
    <name evidence="1" type="ORF">RM704_10465</name>
</gene>